<proteinExistence type="predicted"/>
<dbReference type="InParanoid" id="A0A804JYC0"/>
<dbReference type="PANTHER" id="PTHR15140">
    <property type="entry name" value="TUBULIN-SPECIFIC CHAPERONE E"/>
    <property type="match status" value="1"/>
</dbReference>
<dbReference type="EnsemblPlants" id="Ma07_t21780.1">
    <property type="protein sequence ID" value="Ma07_p21780.1"/>
    <property type="gene ID" value="Ma07_g21780"/>
</dbReference>
<dbReference type="Gene3D" id="3.80.10.10">
    <property type="entry name" value="Ribonuclease Inhibitor"/>
    <property type="match status" value="1"/>
</dbReference>
<dbReference type="Gramene" id="Ma07_t21780.1">
    <property type="protein sequence ID" value="Ma07_p21780.1"/>
    <property type="gene ID" value="Ma07_g21780"/>
</dbReference>
<evidence type="ECO:0000313" key="1">
    <source>
        <dbReference type="EMBL" id="CAG1857372.1"/>
    </source>
</evidence>
<evidence type="ECO:0000313" key="2">
    <source>
        <dbReference type="EnsemblPlants" id="Ma07_p21780.1"/>
    </source>
</evidence>
<dbReference type="OrthoDB" id="786945at2759"/>
<reference evidence="2" key="2">
    <citation type="submission" date="2021-05" db="UniProtKB">
        <authorList>
            <consortium name="EnsemblPlants"/>
        </authorList>
    </citation>
    <scope>IDENTIFICATION</scope>
    <source>
        <strain evidence="2">subsp. malaccensis</strain>
    </source>
</reference>
<reference evidence="1" key="1">
    <citation type="submission" date="2021-03" db="EMBL/GenBank/DDBJ databases">
        <authorList>
            <consortium name="Genoscope - CEA"/>
            <person name="William W."/>
        </authorList>
    </citation>
    <scope>NUCLEOTIDE SEQUENCE</scope>
    <source>
        <strain evidence="1">Doubled-haploid Pahang</strain>
    </source>
</reference>
<dbReference type="Proteomes" id="UP000012960">
    <property type="component" value="Unplaced"/>
</dbReference>
<dbReference type="SUPFAM" id="SSF52047">
    <property type="entry name" value="RNI-like"/>
    <property type="match status" value="1"/>
</dbReference>
<sequence>MLGNDDAFSTLATLPNLVRLDLSDDAFMEGVLELSKGGFPRLRLLLFDALSKSTEWRVEEGTMPCLGELRLCGCRNMRTLLEGLRGLTKDRLVILGMDVIKGRIEKDIGEDYHKIQHVHCIETDSV</sequence>
<dbReference type="AlphaFoldDB" id="A0A804JYC0"/>
<accession>A0A804JYC0</accession>
<evidence type="ECO:0000313" key="3">
    <source>
        <dbReference type="Proteomes" id="UP000012960"/>
    </source>
</evidence>
<dbReference type="KEGG" id="mus:103992954"/>
<dbReference type="EMBL" id="HG996473">
    <property type="protein sequence ID" value="CAG1857372.1"/>
    <property type="molecule type" value="Genomic_DNA"/>
</dbReference>
<keyword evidence="3" id="KW-1185">Reference proteome</keyword>
<protein>
    <submittedName>
        <fullName evidence="1">(wild Malaysian banana) hypothetical protein</fullName>
    </submittedName>
</protein>
<gene>
    <name evidence="1" type="ORF">GSMUA_32660.1</name>
</gene>
<name>A0A804JYC0_MUSAM</name>
<organism evidence="2 3">
    <name type="scientific">Musa acuminata subsp. malaccensis</name>
    <name type="common">Wild banana</name>
    <name type="synonym">Musa malaccensis</name>
    <dbReference type="NCBI Taxonomy" id="214687"/>
    <lineage>
        <taxon>Eukaryota</taxon>
        <taxon>Viridiplantae</taxon>
        <taxon>Streptophyta</taxon>
        <taxon>Embryophyta</taxon>
        <taxon>Tracheophyta</taxon>
        <taxon>Spermatophyta</taxon>
        <taxon>Magnoliopsida</taxon>
        <taxon>Liliopsida</taxon>
        <taxon>Zingiberales</taxon>
        <taxon>Musaceae</taxon>
        <taxon>Musa</taxon>
    </lineage>
</organism>
<dbReference type="PANTHER" id="PTHR15140:SF6">
    <property type="entry name" value="TUBULIN-SPECIFIC CHAPERONE COFACTOR E-LIKE PROTEIN"/>
    <property type="match status" value="1"/>
</dbReference>
<dbReference type="InterPro" id="IPR032675">
    <property type="entry name" value="LRR_dom_sf"/>
</dbReference>